<feature type="domain" description="FAD-binding" evidence="6">
    <location>
        <begin position="7"/>
        <end position="339"/>
    </location>
</feature>
<comment type="similarity">
    <text evidence="5">Belongs to the aromatic-ring hydroxylase family. TetX subfamily.</text>
</comment>
<evidence type="ECO:0000256" key="1">
    <source>
        <dbReference type="ARBA" id="ARBA00022630"/>
    </source>
</evidence>
<keyword evidence="4 5" id="KW-0503">Monooxygenase</keyword>
<keyword evidence="2 5" id="KW-0274">FAD</keyword>
<evidence type="ECO:0000313" key="7">
    <source>
        <dbReference type="EMBL" id="GIJ50933.1"/>
    </source>
</evidence>
<evidence type="ECO:0000256" key="4">
    <source>
        <dbReference type="ARBA" id="ARBA00023033"/>
    </source>
</evidence>
<dbReference type="GO" id="GO:0071949">
    <property type="term" value="F:FAD binding"/>
    <property type="evidence" value="ECO:0007669"/>
    <property type="project" value="InterPro"/>
</dbReference>
<dbReference type="HAMAP" id="MF_00845">
    <property type="entry name" value="TetX_monooxygenase"/>
    <property type="match status" value="1"/>
</dbReference>
<comment type="domain">
    <text evidence="5">Consists of an N-terminal FAD-binding domain with a Rossman fold and a C-terminal substrate-binding domain.</text>
</comment>
<proteinExistence type="inferred from homology"/>
<accession>A0A8J3YWE8</accession>
<dbReference type="PRINTS" id="PR00420">
    <property type="entry name" value="RNGMNOXGNASE"/>
</dbReference>
<dbReference type="PANTHER" id="PTHR46972:SF1">
    <property type="entry name" value="FAD DEPENDENT OXIDOREDUCTASE DOMAIN-CONTAINING PROTEIN"/>
    <property type="match status" value="1"/>
</dbReference>
<keyword evidence="3 5" id="KW-0560">Oxidoreductase</keyword>
<dbReference type="Proteomes" id="UP000619260">
    <property type="component" value="Unassembled WGS sequence"/>
</dbReference>
<name>A0A8J3YWE8_9ACTN</name>
<evidence type="ECO:0000256" key="5">
    <source>
        <dbReference type="HAMAP-Rule" id="MF_00845"/>
    </source>
</evidence>
<comment type="cofactor">
    <cofactor evidence="5">
        <name>FAD</name>
        <dbReference type="ChEBI" id="CHEBI:57692"/>
    </cofactor>
</comment>
<dbReference type="GO" id="GO:0005737">
    <property type="term" value="C:cytoplasm"/>
    <property type="evidence" value="ECO:0007669"/>
    <property type="project" value="UniProtKB-SubCell"/>
</dbReference>
<dbReference type="AlphaFoldDB" id="A0A8J3YWE8"/>
<keyword evidence="1 5" id="KW-0285">Flavoprotein</keyword>
<gene>
    <name evidence="7" type="ORF">Val02_78190</name>
</gene>
<dbReference type="RefSeq" id="WP_203904357.1">
    <property type="nucleotide sequence ID" value="NZ_BOPF01000041.1"/>
</dbReference>
<dbReference type="GO" id="GO:0004497">
    <property type="term" value="F:monooxygenase activity"/>
    <property type="evidence" value="ECO:0007669"/>
    <property type="project" value="UniProtKB-UniRule"/>
</dbReference>
<keyword evidence="8" id="KW-1185">Reference proteome</keyword>
<keyword evidence="5" id="KW-0521">NADP</keyword>
<dbReference type="Pfam" id="PF01494">
    <property type="entry name" value="FAD_binding_3"/>
    <property type="match status" value="1"/>
</dbReference>
<keyword evidence="5" id="KW-0963">Cytoplasm</keyword>
<dbReference type="InterPro" id="IPR002938">
    <property type="entry name" value="FAD-bd"/>
</dbReference>
<reference evidence="7" key="1">
    <citation type="submission" date="2021-01" db="EMBL/GenBank/DDBJ databases">
        <title>Whole genome shotgun sequence of Virgisporangium aliadipatigenens NBRC 105644.</title>
        <authorList>
            <person name="Komaki H."/>
            <person name="Tamura T."/>
        </authorList>
    </citation>
    <scope>NUCLEOTIDE SEQUENCE</scope>
    <source>
        <strain evidence="7">NBRC 105644</strain>
    </source>
</reference>
<comment type="caution">
    <text evidence="5">Lacks conserved residue(s) required for the propagation of feature annotation.</text>
</comment>
<dbReference type="SUPFAM" id="SSF51905">
    <property type="entry name" value="FAD/NAD(P)-binding domain"/>
    <property type="match status" value="1"/>
</dbReference>
<keyword evidence="5" id="KW-0547">Nucleotide-binding</keyword>
<dbReference type="GO" id="GO:0046677">
    <property type="term" value="P:response to antibiotic"/>
    <property type="evidence" value="ECO:0007669"/>
    <property type="project" value="InterPro"/>
</dbReference>
<comment type="caution">
    <text evidence="7">The sequence shown here is derived from an EMBL/GenBank/DDBJ whole genome shotgun (WGS) entry which is preliminary data.</text>
</comment>
<comment type="catalytic activity">
    <reaction evidence="5">
        <text>a tetracycline + NADPH + O2 + H(+) = an 11a-hydroxytetracycline + NADP(+) + H2O</text>
        <dbReference type="Rhea" id="RHEA:61444"/>
        <dbReference type="ChEBI" id="CHEBI:15377"/>
        <dbReference type="ChEBI" id="CHEBI:15378"/>
        <dbReference type="ChEBI" id="CHEBI:15379"/>
        <dbReference type="ChEBI" id="CHEBI:57783"/>
        <dbReference type="ChEBI" id="CHEBI:58349"/>
        <dbReference type="ChEBI" id="CHEBI:144644"/>
        <dbReference type="ChEBI" id="CHEBI:144645"/>
    </reaction>
</comment>
<comment type="subcellular location">
    <subcellularLocation>
        <location evidence="5">Cytoplasm</location>
    </subcellularLocation>
</comment>
<comment type="subunit">
    <text evidence="5">Monomer.</text>
</comment>
<evidence type="ECO:0000256" key="3">
    <source>
        <dbReference type="ARBA" id="ARBA00023002"/>
    </source>
</evidence>
<dbReference type="EMBL" id="BOPF01000041">
    <property type="protein sequence ID" value="GIJ50933.1"/>
    <property type="molecule type" value="Genomic_DNA"/>
</dbReference>
<evidence type="ECO:0000256" key="2">
    <source>
        <dbReference type="ARBA" id="ARBA00022827"/>
    </source>
</evidence>
<evidence type="ECO:0000259" key="6">
    <source>
        <dbReference type="Pfam" id="PF01494"/>
    </source>
</evidence>
<feature type="binding site" evidence="5">
    <location>
        <position position="299"/>
    </location>
    <ligand>
        <name>FAD</name>
        <dbReference type="ChEBI" id="CHEBI:57692"/>
    </ligand>
</feature>
<organism evidence="7 8">
    <name type="scientific">Virgisporangium aliadipatigenens</name>
    <dbReference type="NCBI Taxonomy" id="741659"/>
    <lineage>
        <taxon>Bacteria</taxon>
        <taxon>Bacillati</taxon>
        <taxon>Actinomycetota</taxon>
        <taxon>Actinomycetes</taxon>
        <taxon>Micromonosporales</taxon>
        <taxon>Micromonosporaceae</taxon>
        <taxon>Virgisporangium</taxon>
    </lineage>
</organism>
<protein>
    <recommendedName>
        <fullName evidence="5">Flavin-dependent monooxygenase</fullName>
    </recommendedName>
    <alternativeName>
        <fullName evidence="5">TetX monooxygenase</fullName>
        <shortName evidence="5">TetX</shortName>
        <ecNumber evidence="5">1.14.13.-</ecNumber>
    </alternativeName>
</protein>
<sequence>MATAGRVTIVGGGLGGLALARILHRHGITTTVYERDGSLSARAAGGTLGLNAESGQRALVEAGLFEQFRSIARDTGETTRLLDRFGVVHFDLAYEGGIGVRPEVDRGDLRRMLVDSLPEGVIRWNVTVLSAQKSSDGRTVLTLSNGTTVVADVLVGADGARSRVRPLLSDAVPVYSGVTFIEAFLSDVDATHPEAAHLVGPGSMYALSNGRGIIAQRNGGGVIRLYFAVKGDREWAHAFGDRTDTAGTRKRLLDLFHDFAPGLRALITESEGPLVPRPINALPVGHRWERTPGVTLLGDAAHLMSPFAGQGANLALLDAADLGAALAEHSDVDVALAAYETVMFPRAHMAGRASADNLVASFDTDAPKQLVDQARTFMQRRTGHSGGPSD</sequence>
<dbReference type="Gene3D" id="3.50.50.60">
    <property type="entry name" value="FAD/NAD(P)-binding domain"/>
    <property type="match status" value="1"/>
</dbReference>
<dbReference type="InterPro" id="IPR043683">
    <property type="entry name" value="TetX_monooxygenase"/>
</dbReference>
<feature type="binding site" evidence="5">
    <location>
        <position position="106"/>
    </location>
    <ligand>
        <name>FAD</name>
        <dbReference type="ChEBI" id="CHEBI:57692"/>
    </ligand>
</feature>
<comment type="function">
    <text evidence="5">An FAD-requiring monooxygenase active on some tetracycline antibiotic derivatives, which leads to their inactivation. Hydroxylates carbon 11a of tetracycline and some analogs.</text>
</comment>
<dbReference type="EC" id="1.14.13.-" evidence="5"/>
<feature type="binding site" evidence="5">
    <location>
        <position position="42"/>
    </location>
    <ligand>
        <name>NADPH</name>
        <dbReference type="ChEBI" id="CHEBI:57783"/>
    </ligand>
</feature>
<dbReference type="InterPro" id="IPR036188">
    <property type="entry name" value="FAD/NAD-bd_sf"/>
</dbReference>
<dbReference type="PANTHER" id="PTHR46972">
    <property type="entry name" value="MONOOXYGENASE ASQM-RELATED"/>
    <property type="match status" value="1"/>
</dbReference>
<evidence type="ECO:0000313" key="8">
    <source>
        <dbReference type="Proteomes" id="UP000619260"/>
    </source>
</evidence>